<evidence type="ECO:0000259" key="8">
    <source>
        <dbReference type="Pfam" id="PF13532"/>
    </source>
</evidence>
<protein>
    <recommendedName>
        <fullName evidence="8">Alpha-ketoglutarate-dependent dioxygenase AlkB-like domain-containing protein</fullName>
    </recommendedName>
</protein>
<dbReference type="GO" id="GO:0035516">
    <property type="term" value="F:broad specificity oxidative DNA demethylase activity"/>
    <property type="evidence" value="ECO:0007669"/>
    <property type="project" value="TreeGrafter"/>
</dbReference>
<feature type="binding site" evidence="5">
    <location>
        <position position="199"/>
    </location>
    <ligand>
        <name>Fe cation</name>
        <dbReference type="ChEBI" id="CHEBI:24875"/>
        <note>catalytic</note>
    </ligand>
</feature>
<dbReference type="AlphaFoldDB" id="A0A3M6TYV3"/>
<dbReference type="PANTHER" id="PTHR16557:SF2">
    <property type="entry name" value="NUCLEIC ACID DIOXYGENASE ALKBH1"/>
    <property type="match status" value="1"/>
</dbReference>
<name>A0A3M6TYV3_POCDA</name>
<feature type="region of interest" description="Disordered" evidence="6">
    <location>
        <begin position="277"/>
        <end position="297"/>
    </location>
</feature>
<keyword evidence="7" id="KW-0472">Membrane</keyword>
<dbReference type="SUPFAM" id="SSF51197">
    <property type="entry name" value="Clavaminate synthase-like"/>
    <property type="match status" value="1"/>
</dbReference>
<organism evidence="9 10">
    <name type="scientific">Pocillopora damicornis</name>
    <name type="common">Cauliflower coral</name>
    <name type="synonym">Millepora damicornis</name>
    <dbReference type="NCBI Taxonomy" id="46731"/>
    <lineage>
        <taxon>Eukaryota</taxon>
        <taxon>Metazoa</taxon>
        <taxon>Cnidaria</taxon>
        <taxon>Anthozoa</taxon>
        <taxon>Hexacorallia</taxon>
        <taxon>Scleractinia</taxon>
        <taxon>Astrocoeniina</taxon>
        <taxon>Pocilloporidae</taxon>
        <taxon>Pocillopora</taxon>
    </lineage>
</organism>
<dbReference type="InterPro" id="IPR027450">
    <property type="entry name" value="AlkB-like"/>
</dbReference>
<evidence type="ECO:0000256" key="7">
    <source>
        <dbReference type="SAM" id="Phobius"/>
    </source>
</evidence>
<dbReference type="Gene3D" id="2.60.120.590">
    <property type="entry name" value="Alpha-ketoglutarate-dependent dioxygenase AlkB-like"/>
    <property type="match status" value="1"/>
</dbReference>
<evidence type="ECO:0000256" key="2">
    <source>
        <dbReference type="ARBA" id="ARBA00022964"/>
    </source>
</evidence>
<evidence type="ECO:0000256" key="5">
    <source>
        <dbReference type="PIRSR" id="PIRSR604574-2"/>
    </source>
</evidence>
<gene>
    <name evidence="9" type="ORF">pdam_00019711</name>
</gene>
<evidence type="ECO:0000256" key="6">
    <source>
        <dbReference type="SAM" id="MobiDB-lite"/>
    </source>
</evidence>
<dbReference type="GO" id="GO:0008198">
    <property type="term" value="F:ferrous iron binding"/>
    <property type="evidence" value="ECO:0007669"/>
    <property type="project" value="TreeGrafter"/>
</dbReference>
<keyword evidence="3" id="KW-0560">Oxidoreductase</keyword>
<dbReference type="InterPro" id="IPR037151">
    <property type="entry name" value="AlkB-like_sf"/>
</dbReference>
<dbReference type="Pfam" id="PF13532">
    <property type="entry name" value="2OG-FeII_Oxy_2"/>
    <property type="match status" value="1"/>
</dbReference>
<comment type="caution">
    <text evidence="9">The sequence shown here is derived from an EMBL/GenBank/DDBJ whole genome shotgun (WGS) entry which is preliminary data.</text>
</comment>
<dbReference type="InterPro" id="IPR004574">
    <property type="entry name" value="Alkb"/>
</dbReference>
<sequence>MDPFKKEFKRYKQRQPPPDLSEVIDFTQPVGEPFKKWVTTTETHIPDVARTSDFGLRPSNEWCVYGIRDHPGFIFIVNPFLPGTQWQWIEKCIKDYPCKPNLCNLDAHMERTCANTIWDESRSSESCMKKSLLYKLRWVTLGYHYNWDDKTYNKKRHTPFPPDLGQLIEFIATTLQFPSFKPEAGIINYYHLDSTLSGHTDHSEFDLTAPLFSLSALILFDVTATFPLFRGLREEYEPQPEAELKKSSGVLMAETRLKTKTDFSRNTLDLNSEIHRHREHGRGSSLHARLASRDESKAQRKKRSKFIALSIFGGCVAFMSLSFAIMCCVQRVKASANRVKEATHVDVRPRQEADLPGQVSKIDDDAVHIDVGQY</sequence>
<keyword evidence="10" id="KW-1185">Reference proteome</keyword>
<proteinExistence type="predicted"/>
<feature type="domain" description="Alpha-ketoglutarate-dependent dioxygenase AlkB-like" evidence="8">
    <location>
        <begin position="79"/>
        <end position="252"/>
    </location>
</feature>
<keyword evidence="7" id="KW-1133">Transmembrane helix</keyword>
<comment type="cofactor">
    <cofactor evidence="5">
        <name>Fe(2+)</name>
        <dbReference type="ChEBI" id="CHEBI:29033"/>
    </cofactor>
    <text evidence="5">Binds 1 Fe(2+) ion per subunit.</text>
</comment>
<evidence type="ECO:0000256" key="3">
    <source>
        <dbReference type="ARBA" id="ARBA00023002"/>
    </source>
</evidence>
<dbReference type="EMBL" id="RCHS01002654">
    <property type="protein sequence ID" value="RMX46583.1"/>
    <property type="molecule type" value="Genomic_DNA"/>
</dbReference>
<evidence type="ECO:0000313" key="9">
    <source>
        <dbReference type="EMBL" id="RMX46583.1"/>
    </source>
</evidence>
<evidence type="ECO:0000256" key="1">
    <source>
        <dbReference type="ARBA" id="ARBA00022723"/>
    </source>
</evidence>
<dbReference type="Proteomes" id="UP000275408">
    <property type="component" value="Unassembled WGS sequence"/>
</dbReference>
<keyword evidence="2" id="KW-0223">Dioxygenase</keyword>
<keyword evidence="4 5" id="KW-0408">Iron</keyword>
<reference evidence="9 10" key="1">
    <citation type="journal article" date="2018" name="Sci. Rep.">
        <title>Comparative analysis of the Pocillopora damicornis genome highlights role of immune system in coral evolution.</title>
        <authorList>
            <person name="Cunning R."/>
            <person name="Bay R.A."/>
            <person name="Gillette P."/>
            <person name="Baker A.C."/>
            <person name="Traylor-Knowles N."/>
        </authorList>
    </citation>
    <scope>NUCLEOTIDE SEQUENCE [LARGE SCALE GENOMIC DNA]</scope>
    <source>
        <strain evidence="9">RSMAS</strain>
        <tissue evidence="9">Whole animal</tissue>
    </source>
</reference>
<dbReference type="GO" id="GO:0035513">
    <property type="term" value="P:oxidative RNA demethylation"/>
    <property type="evidence" value="ECO:0007669"/>
    <property type="project" value="TreeGrafter"/>
</dbReference>
<dbReference type="PANTHER" id="PTHR16557">
    <property type="entry name" value="ALKYLATED DNA REPAIR PROTEIN ALKB-RELATED"/>
    <property type="match status" value="1"/>
</dbReference>
<feature type="transmembrane region" description="Helical" evidence="7">
    <location>
        <begin position="306"/>
        <end position="326"/>
    </location>
</feature>
<dbReference type="GO" id="GO:0005737">
    <property type="term" value="C:cytoplasm"/>
    <property type="evidence" value="ECO:0007669"/>
    <property type="project" value="TreeGrafter"/>
</dbReference>
<keyword evidence="1 5" id="KW-0479">Metal-binding</keyword>
<evidence type="ECO:0000256" key="4">
    <source>
        <dbReference type="ARBA" id="ARBA00023004"/>
    </source>
</evidence>
<dbReference type="GO" id="GO:0005634">
    <property type="term" value="C:nucleus"/>
    <property type="evidence" value="ECO:0007669"/>
    <property type="project" value="TreeGrafter"/>
</dbReference>
<dbReference type="OrthoDB" id="6614653at2759"/>
<keyword evidence="7" id="KW-0812">Transmembrane</keyword>
<evidence type="ECO:0000313" key="10">
    <source>
        <dbReference type="Proteomes" id="UP000275408"/>
    </source>
</evidence>
<dbReference type="GO" id="GO:0035515">
    <property type="term" value="F:oxidative RNA demethylase activity"/>
    <property type="evidence" value="ECO:0007669"/>
    <property type="project" value="TreeGrafter"/>
</dbReference>
<dbReference type="STRING" id="46731.A0A3M6TYV3"/>
<feature type="binding site" evidence="5">
    <location>
        <position position="201"/>
    </location>
    <ligand>
        <name>Fe cation</name>
        <dbReference type="ChEBI" id="CHEBI:24875"/>
        <note>catalytic</note>
    </ligand>
</feature>
<accession>A0A3M6TYV3</accession>